<dbReference type="AlphaFoldDB" id="A0AAV5D7S6"/>
<dbReference type="InterPro" id="IPR018247">
    <property type="entry name" value="EF_Hand_1_Ca_BS"/>
</dbReference>
<dbReference type="SUPFAM" id="SSF47473">
    <property type="entry name" value="EF-hand"/>
    <property type="match status" value="1"/>
</dbReference>
<dbReference type="PROSITE" id="PS00018">
    <property type="entry name" value="EF_HAND_1"/>
    <property type="match status" value="1"/>
</dbReference>
<comment type="caution">
    <text evidence="4">The sequence shown here is derived from an EMBL/GenBank/DDBJ whole genome shotgun (WGS) entry which is preliminary data.</text>
</comment>
<dbReference type="PROSITE" id="PS50222">
    <property type="entry name" value="EF_HAND_2"/>
    <property type="match status" value="1"/>
</dbReference>
<evidence type="ECO:0000313" key="4">
    <source>
        <dbReference type="EMBL" id="GJN07049.1"/>
    </source>
</evidence>
<keyword evidence="5" id="KW-1185">Reference proteome</keyword>
<gene>
    <name evidence="4" type="primary">ga24839</name>
    <name evidence="4" type="ORF">PR202_ga24839</name>
</gene>
<dbReference type="InterPro" id="IPR044590">
    <property type="entry name" value="CML48/49/50"/>
</dbReference>
<dbReference type="GO" id="GO:0005509">
    <property type="term" value="F:calcium ion binding"/>
    <property type="evidence" value="ECO:0007669"/>
    <property type="project" value="InterPro"/>
</dbReference>
<dbReference type="Gene3D" id="1.10.238.10">
    <property type="entry name" value="EF-hand"/>
    <property type="match status" value="1"/>
</dbReference>
<dbReference type="InterPro" id="IPR002048">
    <property type="entry name" value="EF_hand_dom"/>
</dbReference>
<proteinExistence type="predicted"/>
<dbReference type="InterPro" id="IPR011992">
    <property type="entry name" value="EF-hand-dom_pair"/>
</dbReference>
<evidence type="ECO:0000259" key="3">
    <source>
        <dbReference type="PROSITE" id="PS50222"/>
    </source>
</evidence>
<feature type="region of interest" description="Disordered" evidence="2">
    <location>
        <begin position="1"/>
        <end position="22"/>
    </location>
</feature>
<protein>
    <recommendedName>
        <fullName evidence="3">EF-hand domain-containing protein</fullName>
    </recommendedName>
</protein>
<accession>A0AAV5D7S6</accession>
<name>A0AAV5D7S6_ELECO</name>
<evidence type="ECO:0000256" key="2">
    <source>
        <dbReference type="SAM" id="MobiDB-lite"/>
    </source>
</evidence>
<dbReference type="PANTHER" id="PTHR46824:SF1">
    <property type="entry name" value="CALCIUM-BINDING PROTEIN CML49-RELATED"/>
    <property type="match status" value="1"/>
</dbReference>
<feature type="domain" description="EF-hand" evidence="3">
    <location>
        <begin position="122"/>
        <end position="157"/>
    </location>
</feature>
<dbReference type="Pfam" id="PF13405">
    <property type="entry name" value="EF-hand_6"/>
    <property type="match status" value="1"/>
</dbReference>
<evidence type="ECO:0000313" key="5">
    <source>
        <dbReference type="Proteomes" id="UP001054889"/>
    </source>
</evidence>
<keyword evidence="1" id="KW-0106">Calcium</keyword>
<reference evidence="4" key="2">
    <citation type="submission" date="2021-12" db="EMBL/GenBank/DDBJ databases">
        <title>Resequencing data analysis of finger millet.</title>
        <authorList>
            <person name="Hatakeyama M."/>
            <person name="Aluri S."/>
            <person name="Balachadran M.T."/>
            <person name="Sivarajan S.R."/>
            <person name="Poveda L."/>
            <person name="Shimizu-Inatsugi R."/>
            <person name="Schlapbach R."/>
            <person name="Sreeman S.M."/>
            <person name="Shimizu K.K."/>
        </authorList>
    </citation>
    <scope>NUCLEOTIDE SEQUENCE</scope>
</reference>
<dbReference type="PANTHER" id="PTHR46824">
    <property type="entry name" value="CALCIUM-BINDING PROTEIN CML48-RELATED"/>
    <property type="match status" value="1"/>
</dbReference>
<organism evidence="4 5">
    <name type="scientific">Eleusine coracana subsp. coracana</name>
    <dbReference type="NCBI Taxonomy" id="191504"/>
    <lineage>
        <taxon>Eukaryota</taxon>
        <taxon>Viridiplantae</taxon>
        <taxon>Streptophyta</taxon>
        <taxon>Embryophyta</taxon>
        <taxon>Tracheophyta</taxon>
        <taxon>Spermatophyta</taxon>
        <taxon>Magnoliopsida</taxon>
        <taxon>Liliopsida</taxon>
        <taxon>Poales</taxon>
        <taxon>Poaceae</taxon>
        <taxon>PACMAD clade</taxon>
        <taxon>Chloridoideae</taxon>
        <taxon>Cynodonteae</taxon>
        <taxon>Eleusininae</taxon>
        <taxon>Eleusine</taxon>
    </lineage>
</organism>
<dbReference type="SMART" id="SM00054">
    <property type="entry name" value="EFh"/>
    <property type="match status" value="1"/>
</dbReference>
<evidence type="ECO:0000256" key="1">
    <source>
        <dbReference type="ARBA" id="ARBA00022837"/>
    </source>
</evidence>
<reference evidence="4" key="1">
    <citation type="journal article" date="2018" name="DNA Res.">
        <title>Multiple hybrid de novo genome assembly of finger millet, an orphan allotetraploid crop.</title>
        <authorList>
            <person name="Hatakeyama M."/>
            <person name="Aluri S."/>
            <person name="Balachadran M.T."/>
            <person name="Sivarajan S.R."/>
            <person name="Patrignani A."/>
            <person name="Gruter S."/>
            <person name="Poveda L."/>
            <person name="Shimizu-Inatsugi R."/>
            <person name="Baeten J."/>
            <person name="Francoijs K.J."/>
            <person name="Nataraja K.N."/>
            <person name="Reddy Y.A.N."/>
            <person name="Phadnis S."/>
            <person name="Ravikumar R.L."/>
            <person name="Schlapbach R."/>
            <person name="Sreeman S.M."/>
            <person name="Shimizu K.K."/>
        </authorList>
    </citation>
    <scope>NUCLEOTIDE SEQUENCE</scope>
</reference>
<dbReference type="Proteomes" id="UP001054889">
    <property type="component" value="Unassembled WGS sequence"/>
</dbReference>
<dbReference type="EMBL" id="BQKI01000013">
    <property type="protein sequence ID" value="GJN07049.1"/>
    <property type="molecule type" value="Genomic_DNA"/>
</dbReference>
<sequence>MAYSQWHGEPRGAGQCLDASPLREQVRRDERARRRGQVALCFRASSLQKLWSVGISFPDHGTCEPQNPYRTVEIESREVHISNYTRRGVYLFRYKEQSGGSGPDSSLWTSHLRRQQRFAGDAAALRLSAIFERFDRDRSGKIDAFELRDALLSLGYSVSPTVLDLLVSKFDKTGASAEQSNVASLQVTD</sequence>